<organism evidence="2 3">
    <name type="scientific">Romanomermis culicivorax</name>
    <name type="common">Nematode worm</name>
    <dbReference type="NCBI Taxonomy" id="13658"/>
    <lineage>
        <taxon>Eukaryota</taxon>
        <taxon>Metazoa</taxon>
        <taxon>Ecdysozoa</taxon>
        <taxon>Nematoda</taxon>
        <taxon>Enoplea</taxon>
        <taxon>Dorylaimia</taxon>
        <taxon>Mermithida</taxon>
        <taxon>Mermithoidea</taxon>
        <taxon>Mermithidae</taxon>
        <taxon>Romanomermis</taxon>
    </lineage>
</organism>
<reference evidence="3" key="1">
    <citation type="submission" date="2022-11" db="UniProtKB">
        <authorList>
            <consortium name="WormBaseParasite"/>
        </authorList>
    </citation>
    <scope>IDENTIFICATION</scope>
</reference>
<evidence type="ECO:0000313" key="2">
    <source>
        <dbReference type="Proteomes" id="UP000887565"/>
    </source>
</evidence>
<dbReference type="SUPFAM" id="SSF54001">
    <property type="entry name" value="Cysteine proteinases"/>
    <property type="match status" value="1"/>
</dbReference>
<proteinExistence type="predicted"/>
<evidence type="ECO:0000313" key="3">
    <source>
        <dbReference type="WBParaSite" id="nRc.2.0.1.t12125-RA"/>
    </source>
</evidence>
<name>A0A915ID66_ROMCU</name>
<sequence>WCRFDDDVVSRSSATEAVEANFGGIDVEWPQRPCTSAYMLVYIRQSCLRDVLQPVSKVDLPNHLKGRLSDQRDLDSMKKKEKSEAHLYATIDKPANESSRQNLELAPSRELASGNSAEFCKKVESGIDSGKLRLGSLEIRNKIFQVCETINSDENSPFAVSINISPKSQENGQDFKRFLQKCVRNVARNFNLYFIPRFLRTVQISTDHFLVVCSDRFSFNWLHDQISKNKFDNVELCLLTSKMEAQFELMINFSISTSDDETLDHVINLLENQNPRLKIDQWQFVSMKPARGQRNEWKIVELMFKIPNKSLYELILANFRIFYDLDQILVNIVDQGIETTDK</sequence>
<dbReference type="Pfam" id="PF16012">
    <property type="entry name" value="DUF4780"/>
    <property type="match status" value="1"/>
</dbReference>
<dbReference type="Proteomes" id="UP000887565">
    <property type="component" value="Unplaced"/>
</dbReference>
<evidence type="ECO:0000259" key="1">
    <source>
        <dbReference type="Pfam" id="PF16012"/>
    </source>
</evidence>
<dbReference type="InterPro" id="IPR038765">
    <property type="entry name" value="Papain-like_cys_pep_sf"/>
</dbReference>
<dbReference type="AlphaFoldDB" id="A0A915ID66"/>
<feature type="domain" description="DUF4780" evidence="1">
    <location>
        <begin position="168"/>
        <end position="330"/>
    </location>
</feature>
<protein>
    <submittedName>
        <fullName evidence="3">DUF4780 domain-containing protein</fullName>
    </submittedName>
</protein>
<keyword evidence="2" id="KW-1185">Reference proteome</keyword>
<dbReference type="InterPro" id="IPR031961">
    <property type="entry name" value="DUF4780"/>
</dbReference>
<dbReference type="WBParaSite" id="nRc.2.0.1.t12125-RA">
    <property type="protein sequence ID" value="nRc.2.0.1.t12125-RA"/>
    <property type="gene ID" value="nRc.2.0.1.g12125"/>
</dbReference>
<accession>A0A915ID66</accession>